<name>A0ABC8TBP7_9AQUA</name>
<accession>A0ABC8TBP7</accession>
<organism evidence="1 2">
    <name type="scientific">Ilex paraguariensis</name>
    <name type="common">yerba mate</name>
    <dbReference type="NCBI Taxonomy" id="185542"/>
    <lineage>
        <taxon>Eukaryota</taxon>
        <taxon>Viridiplantae</taxon>
        <taxon>Streptophyta</taxon>
        <taxon>Embryophyta</taxon>
        <taxon>Tracheophyta</taxon>
        <taxon>Spermatophyta</taxon>
        <taxon>Magnoliopsida</taxon>
        <taxon>eudicotyledons</taxon>
        <taxon>Gunneridae</taxon>
        <taxon>Pentapetalae</taxon>
        <taxon>asterids</taxon>
        <taxon>campanulids</taxon>
        <taxon>Aquifoliales</taxon>
        <taxon>Aquifoliaceae</taxon>
        <taxon>Ilex</taxon>
    </lineage>
</organism>
<dbReference type="AlphaFoldDB" id="A0ABC8TBP7"/>
<feature type="non-terminal residue" evidence="1">
    <location>
        <position position="78"/>
    </location>
</feature>
<proteinExistence type="predicted"/>
<dbReference type="EMBL" id="CAUOFW020004401">
    <property type="protein sequence ID" value="CAK9165537.1"/>
    <property type="molecule type" value="Genomic_DNA"/>
</dbReference>
<evidence type="ECO:0000313" key="2">
    <source>
        <dbReference type="Proteomes" id="UP001642360"/>
    </source>
</evidence>
<feature type="non-terminal residue" evidence="1">
    <location>
        <position position="1"/>
    </location>
</feature>
<gene>
    <name evidence="1" type="ORF">ILEXP_LOCUS34706</name>
</gene>
<evidence type="ECO:0000313" key="1">
    <source>
        <dbReference type="EMBL" id="CAK9165537.1"/>
    </source>
</evidence>
<comment type="caution">
    <text evidence="1">The sequence shown here is derived from an EMBL/GenBank/DDBJ whole genome shotgun (WGS) entry which is preliminary data.</text>
</comment>
<sequence>DLALVSTSSLSSNLALASFVSIDSTVDDAASTLTVIGTKALVSVPLQHYNHLTSSLCSSWSGTNVGGAISSSLALFTR</sequence>
<keyword evidence="2" id="KW-1185">Reference proteome</keyword>
<reference evidence="1 2" key="1">
    <citation type="submission" date="2024-02" db="EMBL/GenBank/DDBJ databases">
        <authorList>
            <person name="Vignale AGUSTIN F."/>
            <person name="Sosa J E."/>
            <person name="Modenutti C."/>
        </authorList>
    </citation>
    <scope>NUCLEOTIDE SEQUENCE [LARGE SCALE GENOMIC DNA]</scope>
</reference>
<protein>
    <submittedName>
        <fullName evidence="1">Uncharacterized protein</fullName>
    </submittedName>
</protein>
<dbReference type="Proteomes" id="UP001642360">
    <property type="component" value="Unassembled WGS sequence"/>
</dbReference>